<dbReference type="OrthoDB" id="1095452at2"/>
<dbReference type="RefSeq" id="WP_144071485.1">
    <property type="nucleotide sequence ID" value="NZ_VJZR01000006.1"/>
</dbReference>
<comment type="caution">
    <text evidence="1">The sequence shown here is derived from an EMBL/GenBank/DDBJ whole genome shotgun (WGS) entry which is preliminary data.</text>
</comment>
<name>A0A553CKU1_9FLAO</name>
<dbReference type="SUPFAM" id="SSF74653">
    <property type="entry name" value="TolA/TonB C-terminal domain"/>
    <property type="match status" value="1"/>
</dbReference>
<keyword evidence="2" id="KW-1185">Reference proteome</keyword>
<protein>
    <submittedName>
        <fullName evidence="1">Uncharacterized protein</fullName>
    </submittedName>
</protein>
<evidence type="ECO:0000313" key="2">
    <source>
        <dbReference type="Proteomes" id="UP000318585"/>
    </source>
</evidence>
<sequence>MSFIIEKDASISEIKVLRDSGYGTGEEAIRVLKLSPNWKPDEQDGKKS</sequence>
<evidence type="ECO:0000313" key="1">
    <source>
        <dbReference type="EMBL" id="TRX21148.1"/>
    </source>
</evidence>
<dbReference type="Proteomes" id="UP000318585">
    <property type="component" value="Unassembled WGS sequence"/>
</dbReference>
<dbReference type="EMBL" id="VJZR01000006">
    <property type="protein sequence ID" value="TRX21148.1"/>
    <property type="molecule type" value="Genomic_DNA"/>
</dbReference>
<gene>
    <name evidence="1" type="ORF">FNW17_09260</name>
</gene>
<dbReference type="Gene3D" id="3.30.1150.10">
    <property type="match status" value="1"/>
</dbReference>
<proteinExistence type="predicted"/>
<dbReference type="AlphaFoldDB" id="A0A553CKU1"/>
<accession>A0A553CKU1</accession>
<organism evidence="1 2">
    <name type="scientific">Flavobacterium franklandianum</name>
    <dbReference type="NCBI Taxonomy" id="2594430"/>
    <lineage>
        <taxon>Bacteria</taxon>
        <taxon>Pseudomonadati</taxon>
        <taxon>Bacteroidota</taxon>
        <taxon>Flavobacteriia</taxon>
        <taxon>Flavobacteriales</taxon>
        <taxon>Flavobacteriaceae</taxon>
        <taxon>Flavobacterium</taxon>
    </lineage>
</organism>
<reference evidence="1 2" key="1">
    <citation type="submission" date="2019-07" db="EMBL/GenBank/DDBJ databases">
        <title>Novel species of Flavobacterium.</title>
        <authorList>
            <person name="Liu Q."/>
            <person name="Xin Y.-H."/>
        </authorList>
    </citation>
    <scope>NUCLEOTIDE SEQUENCE [LARGE SCALE GENOMIC DNA]</scope>
    <source>
        <strain evidence="1 2">LB3P56</strain>
    </source>
</reference>